<accession>A0A1I8HK10</accession>
<evidence type="ECO:0000313" key="2">
    <source>
        <dbReference type="Proteomes" id="UP000095280"/>
    </source>
</evidence>
<evidence type="ECO:0000313" key="3">
    <source>
        <dbReference type="WBParaSite" id="maker-uti_cns_0006616-snap-gene-0.4-mRNA-1"/>
    </source>
</evidence>
<sequence>MDELAWLLEREYIATLQQLQVIVDQSEKKLAQPASKFLFTPNEQCSLKAVVTLNGDEITEADISVESPFKQFYRCGIAEGSSYKLQQLIGCGSTLQAAKLCIQQACEVGCQSEPARTLETLDRIFACLKSARDHVVLPQKKSVEELAHSRHKEVFHPSVPNDMSLSMYVSGRRLVLAVYFLHYNTRTKSYDISGRYHGQAVVPWLNDLLLHLSRAMLTVAQLIEKLRQLQLSGAA</sequence>
<dbReference type="Proteomes" id="UP000095280">
    <property type="component" value="Unplaced"/>
</dbReference>
<organism evidence="2 3">
    <name type="scientific">Macrostomum lignano</name>
    <dbReference type="NCBI Taxonomy" id="282301"/>
    <lineage>
        <taxon>Eukaryota</taxon>
        <taxon>Metazoa</taxon>
        <taxon>Spiralia</taxon>
        <taxon>Lophotrochozoa</taxon>
        <taxon>Platyhelminthes</taxon>
        <taxon>Rhabditophora</taxon>
        <taxon>Macrostomorpha</taxon>
        <taxon>Macrostomida</taxon>
        <taxon>Macrostomidae</taxon>
        <taxon>Macrostomum</taxon>
    </lineage>
</organism>
<name>A0A1I8HK10_9PLAT</name>
<evidence type="ECO:0000256" key="1">
    <source>
        <dbReference type="ARBA" id="ARBA00005535"/>
    </source>
</evidence>
<protein>
    <submittedName>
        <fullName evidence="3">Protein rogdi</fullName>
    </submittedName>
</protein>
<dbReference type="WBParaSite" id="maker-uti_cns_0006616-snap-gene-0.4-mRNA-1">
    <property type="protein sequence ID" value="maker-uti_cns_0006616-snap-gene-0.4-mRNA-1"/>
    <property type="gene ID" value="maker-uti_cns_0006616-snap-gene-0.4"/>
</dbReference>
<reference evidence="3" key="1">
    <citation type="submission" date="2016-11" db="UniProtKB">
        <authorList>
            <consortium name="WormBaseParasite"/>
        </authorList>
    </citation>
    <scope>IDENTIFICATION</scope>
</reference>
<dbReference type="Pfam" id="PF10259">
    <property type="entry name" value="Rogdi_lz"/>
    <property type="match status" value="1"/>
</dbReference>
<proteinExistence type="inferred from homology"/>
<comment type="similarity">
    <text evidence="1">Belongs to the rogdi family.</text>
</comment>
<dbReference type="PANTHER" id="PTHR13618">
    <property type="entry name" value="LEUCINE ZIPPER CONTAINING TRANSCRIPTION FACTOR LZF1"/>
    <property type="match status" value="1"/>
</dbReference>
<keyword evidence="2" id="KW-1185">Reference proteome</keyword>
<dbReference type="PANTHER" id="PTHR13618:SF1">
    <property type="entry name" value="PROTEIN ROGDI HOMOLOG"/>
    <property type="match status" value="1"/>
</dbReference>
<dbReference type="InterPro" id="IPR028241">
    <property type="entry name" value="RAVE2/Rogdi"/>
</dbReference>
<dbReference type="AlphaFoldDB" id="A0A1I8HK10"/>
<dbReference type="GO" id="GO:0043291">
    <property type="term" value="C:RAVE complex"/>
    <property type="evidence" value="ECO:0007669"/>
    <property type="project" value="TreeGrafter"/>
</dbReference>
<dbReference type="STRING" id="282301.A0A1I8HK10"/>
<dbReference type="OrthoDB" id="66510at2759"/>